<keyword evidence="3" id="KW-1185">Reference proteome</keyword>
<feature type="region of interest" description="Disordered" evidence="1">
    <location>
        <begin position="212"/>
        <end position="232"/>
    </location>
</feature>
<evidence type="ECO:0000313" key="2">
    <source>
        <dbReference type="EMBL" id="GJE98831.1"/>
    </source>
</evidence>
<name>A0A9P3LKS7_9APHY</name>
<protein>
    <submittedName>
        <fullName evidence="2">Uncharacterized protein</fullName>
    </submittedName>
</protein>
<evidence type="ECO:0000313" key="3">
    <source>
        <dbReference type="Proteomes" id="UP000703269"/>
    </source>
</evidence>
<accession>A0A9P3LKS7</accession>
<feature type="compositionally biased region" description="Basic residues" evidence="1">
    <location>
        <begin position="1"/>
        <end position="10"/>
    </location>
</feature>
<organism evidence="2 3">
    <name type="scientific">Phanerochaete sordida</name>
    <dbReference type="NCBI Taxonomy" id="48140"/>
    <lineage>
        <taxon>Eukaryota</taxon>
        <taxon>Fungi</taxon>
        <taxon>Dikarya</taxon>
        <taxon>Basidiomycota</taxon>
        <taxon>Agaricomycotina</taxon>
        <taxon>Agaricomycetes</taxon>
        <taxon>Polyporales</taxon>
        <taxon>Phanerochaetaceae</taxon>
        <taxon>Phanerochaete</taxon>
    </lineage>
</organism>
<dbReference type="EMBL" id="BPQB01000095">
    <property type="protein sequence ID" value="GJE98831.1"/>
    <property type="molecule type" value="Genomic_DNA"/>
</dbReference>
<proteinExistence type="predicted"/>
<dbReference type="AlphaFoldDB" id="A0A9P3LKS7"/>
<reference evidence="2 3" key="1">
    <citation type="submission" date="2021-08" db="EMBL/GenBank/DDBJ databases">
        <title>Draft Genome Sequence of Phanerochaete sordida strain YK-624.</title>
        <authorList>
            <person name="Mori T."/>
            <person name="Dohra H."/>
            <person name="Suzuki T."/>
            <person name="Kawagishi H."/>
            <person name="Hirai H."/>
        </authorList>
    </citation>
    <scope>NUCLEOTIDE SEQUENCE [LARGE SCALE GENOMIC DNA]</scope>
    <source>
        <strain evidence="2 3">YK-624</strain>
    </source>
</reference>
<feature type="compositionally biased region" description="Low complexity" evidence="1">
    <location>
        <begin position="141"/>
        <end position="150"/>
    </location>
</feature>
<dbReference type="Proteomes" id="UP000703269">
    <property type="component" value="Unassembled WGS sequence"/>
</dbReference>
<feature type="compositionally biased region" description="Low complexity" evidence="1">
    <location>
        <begin position="218"/>
        <end position="232"/>
    </location>
</feature>
<feature type="compositionally biased region" description="Basic and acidic residues" evidence="1">
    <location>
        <begin position="152"/>
        <end position="164"/>
    </location>
</feature>
<feature type="compositionally biased region" description="Basic and acidic residues" evidence="1">
    <location>
        <begin position="28"/>
        <end position="38"/>
    </location>
</feature>
<gene>
    <name evidence="2" type="ORF">PsYK624_150680</name>
</gene>
<evidence type="ECO:0000256" key="1">
    <source>
        <dbReference type="SAM" id="MobiDB-lite"/>
    </source>
</evidence>
<feature type="region of interest" description="Disordered" evidence="1">
    <location>
        <begin position="141"/>
        <end position="182"/>
    </location>
</feature>
<feature type="region of interest" description="Disordered" evidence="1">
    <location>
        <begin position="1"/>
        <end position="70"/>
    </location>
</feature>
<comment type="caution">
    <text evidence="2">The sequence shown here is derived from an EMBL/GenBank/DDBJ whole genome shotgun (WGS) entry which is preliminary data.</text>
</comment>
<sequence length="282" mass="29620">MARRSSKKTNRSTAARTGTARPKKEKTAKRSERGREPGPRVSAVPSIYVIPELREPDAEEENVPTASFAPKSAPIAFTHTLDACGRAPHAGLDDGTAPRGFRPQDSLTPRVLQMLGGARAAAPVLSPVFAAPVRAAAAKGGDAAKAAKGGRAAKDAKEAKDPKAAKGAQVTQGTPPAEPPSIYTRLEPAAVMDQCWSIRRAVAELGPPLPTARERALSESQGASSGAAGLPGDVFEMDMEADPALAWRAPPPDDAEDWRTCACRTCACRRLRFVAIKGQPGF</sequence>